<keyword evidence="6 8" id="KW-0472">Membrane</keyword>
<comment type="caution">
    <text evidence="10">The sequence shown here is derived from an EMBL/GenBank/DDBJ whole genome shotgun (WGS) entry which is preliminary data.</text>
</comment>
<keyword evidence="11" id="KW-1185">Reference proteome</keyword>
<dbReference type="GO" id="GO:0016020">
    <property type="term" value="C:membrane"/>
    <property type="evidence" value="ECO:0007669"/>
    <property type="project" value="UniProtKB-SubCell"/>
</dbReference>
<dbReference type="GO" id="GO:0006281">
    <property type="term" value="P:DNA repair"/>
    <property type="evidence" value="ECO:0007669"/>
    <property type="project" value="InterPro"/>
</dbReference>
<dbReference type="PANTHER" id="PTHR46404">
    <property type="entry name" value="DNA POLYMERASE IOTA"/>
    <property type="match status" value="1"/>
</dbReference>
<feature type="region of interest" description="Disordered" evidence="7">
    <location>
        <begin position="1121"/>
        <end position="1186"/>
    </location>
</feature>
<dbReference type="PANTHER" id="PTHR46404:SF1">
    <property type="entry name" value="DNA POLYMERASE IOTA"/>
    <property type="match status" value="1"/>
</dbReference>
<reference evidence="10 11" key="1">
    <citation type="journal article" date="2019" name="PLoS ONE">
        <title>Comparative genome analysis indicates high evolutionary potential of pathogenicity genes in Colletotrichum tanaceti.</title>
        <authorList>
            <person name="Lelwala R.V."/>
            <person name="Korhonen P.K."/>
            <person name="Young N.D."/>
            <person name="Scott J.B."/>
            <person name="Ades P.A."/>
            <person name="Gasser R.B."/>
            <person name="Taylor P.W.J."/>
        </authorList>
    </citation>
    <scope>NUCLEOTIDE SEQUENCE [LARGE SCALE GENOMIC DNA]</scope>
    <source>
        <strain evidence="10">BRIP57314</strain>
    </source>
</reference>
<accession>A0A4U6XTV0</accession>
<dbReference type="InterPro" id="IPR043502">
    <property type="entry name" value="DNA/RNA_pol_sf"/>
</dbReference>
<dbReference type="Pfam" id="PF00817">
    <property type="entry name" value="IMS"/>
    <property type="match status" value="1"/>
</dbReference>
<feature type="domain" description="UmuC" evidence="9">
    <location>
        <begin position="17"/>
        <end position="254"/>
    </location>
</feature>
<feature type="compositionally biased region" description="Polar residues" evidence="7">
    <location>
        <begin position="1048"/>
        <end position="1070"/>
    </location>
</feature>
<dbReference type="InterPro" id="IPR007941">
    <property type="entry name" value="DUF726"/>
</dbReference>
<evidence type="ECO:0000256" key="1">
    <source>
        <dbReference type="ARBA" id="ARBA00004141"/>
    </source>
</evidence>
<dbReference type="PROSITE" id="PS50173">
    <property type="entry name" value="UMUC"/>
    <property type="match status" value="1"/>
</dbReference>
<feature type="compositionally biased region" description="Gly residues" evidence="7">
    <location>
        <begin position="1151"/>
        <end position="1166"/>
    </location>
</feature>
<dbReference type="Gene3D" id="3.30.70.270">
    <property type="match status" value="1"/>
</dbReference>
<dbReference type="FunFam" id="3.40.1170.60:FF:000006">
    <property type="entry name" value="DNA polymerase iota"/>
    <property type="match status" value="1"/>
</dbReference>
<comment type="subcellular location">
    <subcellularLocation>
        <location evidence="1">Membrane</location>
        <topology evidence="1">Multi-pass membrane protein</topology>
    </subcellularLocation>
    <subcellularLocation>
        <location evidence="2">Mitochondrion</location>
    </subcellularLocation>
</comment>
<feature type="region of interest" description="Disordered" evidence="7">
    <location>
        <begin position="882"/>
        <end position="982"/>
    </location>
</feature>
<dbReference type="GO" id="GO:0003887">
    <property type="term" value="F:DNA-directed DNA polymerase activity"/>
    <property type="evidence" value="ECO:0007669"/>
    <property type="project" value="TreeGrafter"/>
</dbReference>
<dbReference type="Pfam" id="PF11799">
    <property type="entry name" value="IMS_C"/>
    <property type="match status" value="1"/>
</dbReference>
<organism evidence="10 11">
    <name type="scientific">Colletotrichum tanaceti</name>
    <dbReference type="NCBI Taxonomy" id="1306861"/>
    <lineage>
        <taxon>Eukaryota</taxon>
        <taxon>Fungi</taxon>
        <taxon>Dikarya</taxon>
        <taxon>Ascomycota</taxon>
        <taxon>Pezizomycotina</taxon>
        <taxon>Sordariomycetes</taxon>
        <taxon>Hypocreomycetidae</taxon>
        <taxon>Glomerellales</taxon>
        <taxon>Glomerellaceae</taxon>
        <taxon>Colletotrichum</taxon>
        <taxon>Colletotrichum destructivum species complex</taxon>
    </lineage>
</organism>
<dbReference type="Gene3D" id="1.10.630.10">
    <property type="entry name" value="Cytochrome P450"/>
    <property type="match status" value="1"/>
</dbReference>
<evidence type="ECO:0000256" key="6">
    <source>
        <dbReference type="ARBA" id="ARBA00023136"/>
    </source>
</evidence>
<dbReference type="InterPro" id="IPR001128">
    <property type="entry name" value="Cyt_P450"/>
</dbReference>
<evidence type="ECO:0000256" key="7">
    <source>
        <dbReference type="SAM" id="MobiDB-lite"/>
    </source>
</evidence>
<dbReference type="InterPro" id="IPR036775">
    <property type="entry name" value="DNA_pol_Y-fam_lit_finger_sf"/>
</dbReference>
<feature type="compositionally biased region" description="Polar residues" evidence="7">
    <location>
        <begin position="912"/>
        <end position="937"/>
    </location>
</feature>
<dbReference type="Pfam" id="PF00067">
    <property type="entry name" value="p450"/>
    <property type="match status" value="1"/>
</dbReference>
<dbReference type="InterPro" id="IPR036396">
    <property type="entry name" value="Cyt_P450_sf"/>
</dbReference>
<dbReference type="GO" id="GO:0003684">
    <property type="term" value="F:damaged DNA binding"/>
    <property type="evidence" value="ECO:0007669"/>
    <property type="project" value="InterPro"/>
</dbReference>
<keyword evidence="3 8" id="KW-0812">Transmembrane</keyword>
<dbReference type="GO" id="GO:0016705">
    <property type="term" value="F:oxidoreductase activity, acting on paired donors, with incorporation or reduction of molecular oxygen"/>
    <property type="evidence" value="ECO:0007669"/>
    <property type="project" value="InterPro"/>
</dbReference>
<keyword evidence="5" id="KW-0496">Mitochondrion</keyword>
<dbReference type="Proteomes" id="UP000310108">
    <property type="component" value="Unassembled WGS sequence"/>
</dbReference>
<evidence type="ECO:0000256" key="8">
    <source>
        <dbReference type="SAM" id="Phobius"/>
    </source>
</evidence>
<dbReference type="SUPFAM" id="SSF56672">
    <property type="entry name" value="DNA/RNA polymerases"/>
    <property type="match status" value="1"/>
</dbReference>
<dbReference type="Pfam" id="PF05277">
    <property type="entry name" value="DUF726"/>
    <property type="match status" value="1"/>
</dbReference>
<feature type="compositionally biased region" description="Gly residues" evidence="7">
    <location>
        <begin position="1131"/>
        <end position="1143"/>
    </location>
</feature>
<dbReference type="InterPro" id="IPR043128">
    <property type="entry name" value="Rev_trsase/Diguanyl_cyclase"/>
</dbReference>
<dbReference type="InterPro" id="IPR017961">
    <property type="entry name" value="DNA_pol_Y-fam_little_finger"/>
</dbReference>
<dbReference type="InterPro" id="IPR001126">
    <property type="entry name" value="UmuC"/>
</dbReference>
<feature type="compositionally biased region" description="Polar residues" evidence="7">
    <location>
        <begin position="891"/>
        <end position="904"/>
    </location>
</feature>
<dbReference type="GO" id="GO:0005739">
    <property type="term" value="C:mitochondrion"/>
    <property type="evidence" value="ECO:0007669"/>
    <property type="project" value="UniProtKB-SubCell"/>
</dbReference>
<evidence type="ECO:0000313" key="10">
    <source>
        <dbReference type="EMBL" id="TKW59405.1"/>
    </source>
</evidence>
<evidence type="ECO:0000256" key="4">
    <source>
        <dbReference type="ARBA" id="ARBA00022989"/>
    </source>
</evidence>
<dbReference type="GO" id="GO:0004497">
    <property type="term" value="F:monooxygenase activity"/>
    <property type="evidence" value="ECO:0007669"/>
    <property type="project" value="InterPro"/>
</dbReference>
<dbReference type="GO" id="GO:0070987">
    <property type="term" value="P:error-free translesion synthesis"/>
    <property type="evidence" value="ECO:0007669"/>
    <property type="project" value="UniProtKB-ARBA"/>
</dbReference>
<dbReference type="GO" id="GO:0005506">
    <property type="term" value="F:iron ion binding"/>
    <property type="evidence" value="ECO:0007669"/>
    <property type="project" value="InterPro"/>
</dbReference>
<dbReference type="Gene3D" id="3.40.1170.60">
    <property type="match status" value="1"/>
</dbReference>
<dbReference type="GO" id="GO:0020037">
    <property type="term" value="F:heme binding"/>
    <property type="evidence" value="ECO:0007669"/>
    <property type="project" value="InterPro"/>
</dbReference>
<dbReference type="SUPFAM" id="SSF48264">
    <property type="entry name" value="Cytochrome P450"/>
    <property type="match status" value="1"/>
</dbReference>
<proteinExistence type="predicted"/>
<feature type="region of interest" description="Disordered" evidence="7">
    <location>
        <begin position="1048"/>
        <end position="1076"/>
    </location>
</feature>
<name>A0A4U6XTV0_9PEZI</name>
<evidence type="ECO:0000259" key="9">
    <source>
        <dbReference type="PROSITE" id="PS50173"/>
    </source>
</evidence>
<dbReference type="Gene3D" id="3.30.1490.100">
    <property type="entry name" value="DNA polymerase, Y-family, little finger domain"/>
    <property type="match status" value="1"/>
</dbReference>
<evidence type="ECO:0000256" key="2">
    <source>
        <dbReference type="ARBA" id="ARBA00004173"/>
    </source>
</evidence>
<feature type="transmembrane region" description="Helical" evidence="8">
    <location>
        <begin position="1324"/>
        <end position="1346"/>
    </location>
</feature>
<feature type="transmembrane region" description="Helical" evidence="8">
    <location>
        <begin position="1287"/>
        <end position="1312"/>
    </location>
</feature>
<evidence type="ECO:0000256" key="5">
    <source>
        <dbReference type="ARBA" id="ARBA00023128"/>
    </source>
</evidence>
<keyword evidence="4 8" id="KW-1133">Transmembrane helix</keyword>
<protein>
    <submittedName>
        <fullName evidence="10">Putative membrane protein C6F6.13c</fullName>
    </submittedName>
</protein>
<feature type="transmembrane region" description="Helical" evidence="8">
    <location>
        <begin position="1209"/>
        <end position="1227"/>
    </location>
</feature>
<evidence type="ECO:0000256" key="3">
    <source>
        <dbReference type="ARBA" id="ARBA00022692"/>
    </source>
</evidence>
<evidence type="ECO:0000313" key="11">
    <source>
        <dbReference type="Proteomes" id="UP000310108"/>
    </source>
</evidence>
<dbReference type="EMBL" id="PJEX01000010">
    <property type="protein sequence ID" value="TKW59405.1"/>
    <property type="molecule type" value="Genomic_DNA"/>
</dbReference>
<gene>
    <name evidence="10" type="ORF">CTA1_10253</name>
</gene>
<sequence>MELSKRRTPRRKDDRIILHFDYDCFYASVYENRDPRLKALPLGVKQKSILATCNYVARKRGVKKLMLIADAKKVCPELVIIEGEDLTPFRDTSKTLFGFLRGYSWNNRAEKLGFDEVFMDVTDIINYNMFCLSKTSLSESFFHLSNRDPEKGFMCDLTKVAGCVYGASPEPGDLDNPTYVRLLLASHLAFYLRTKLEEDFGFTASVGVSTNKLLSKLAGCVKKPRNQTTLMSLHDAVVTEFMDIHSVRKIPGIGFKTSRALEDRFLSTPLGPDDADRENSPLKVRDVRTHPEASEDALEKLLGGPGSERGVAERVWGLLHGVDGTEVKSARDVPSQISIEDTFKGLESMGQIESELRKISASLVRRMRTDLLASDGSTDPGGQRWIAHPKTLRLSIRSWPDDSTPNFHRISRSQPLPSFIFTLKETPDAIAERLTADFLLPMMKKFHPPGHQWNLQLLNVCVANMAASGSEDGSGVGRDISAMFKKQDDVLRQWRIDTMVVEDDDEQWVSEDEVEEEMELGEFDDGASWEGDLMTARSLYSPPVHGYFSTSPEGLRYEADAVSFMNNETWKTIHGHGHGQFPKFFASEQLEPQSNIITADDANHARSRRGVALAFSPRSLAEQEPLIHEPLTHEYVDKLVRRLGDVADSRPPTEIGRWFHITSFDIIGDLTFGHSLGGLDSNEVHHVVNRVLLFIERATKIFELNKLLGPLAGLVMPVLARDLKKGFLDQANYTRSAVDRRLAIDADVDRKDFMTGMLRGRDEKNIGSIEEIVANANTLCVAGSDTTATLMTACTFFLLSTPRTYEQAIKEVRDVFDSAAEINFANATARLPYLLAALNATLRLYPPVAGSLARFVPHTEEPVYIDGKHIPPGVSVVQEAATGVPPHNRPRNTNTDTPPASSSHPPVPDSNPTPDSTSERYINTYPSDNDENQYNYSHSDEENLDASSICSFEEEEDGNWERGPDEDTMAGSRRPHNQRRRTQTDLTGVLTVDEKDELISLVSNILDSMQDQISNIFHSPPITPATTEDPQYSWLSLSLLKNKASAISQSQSTANKENARPSSSSAQQDAGKTYKKAHDIVEKEEKEAMTPQLQELKKECLVVFQKWQGNVLTRAKDISVKDPEASSAGFAGRGGRGGRGTRGGRGDRGTPQGGRGTPRGRGGRGGPLSVKTGVSSAARQPSEVDPWLARRFPPTATPLASLPVERRKLLLHTVLLLLLSLEQYTSFSRVFMLKLASSLHLTLRVFQEDEVRVARGLGKTVQEVNADEVVEDKSAENKSSRRWKVGLAGAAGAAVIGITGGLAAPLVAAGIGSVMGGVGLGSTAAAGLLGTLAQSGVVVGSLFGIYGARQTSKMMDQYARDVADFAFLPLHGEMKEEYRDAKEIPPKDRRLRVVLALSGWLTQKEDVINPWRCIGHQGEVYAVRWEVANLMNMGNSLETVIKSTAWSVAKKEIVTRTIFASLMSAMWPIGLLKVSKVIDNPWSVGMVRAEKVGMILAEAISRKVQGDRPVSLIGYSLAARAIYTCLMVLAERRQFGLIESVVMIGTPAPSESRVWLALKSVVAGRLVNVYSENDYILGFLYRTSNLQFGVAGLQPIQGAEGVENYDVSSMVSGHLRYQYMIGTILKNIGWEDLDYAQVEKDERVLGLMDEKYGRDKSQKPAYVDMDKEAEHIQEEVKHKNDTKLDTRMSKMKIQN</sequence>